<name>A0A447CVK9_9BRAD</name>
<keyword evidence="1" id="KW-0805">Transcription regulation</keyword>
<dbReference type="AlphaFoldDB" id="A0A447CVK9"/>
<dbReference type="InterPro" id="IPR000792">
    <property type="entry name" value="Tscrpt_reg_LuxR_C"/>
</dbReference>
<dbReference type="GO" id="GO:0006355">
    <property type="term" value="P:regulation of DNA-templated transcription"/>
    <property type="evidence" value="ECO:0007669"/>
    <property type="project" value="InterPro"/>
</dbReference>
<evidence type="ECO:0000256" key="2">
    <source>
        <dbReference type="ARBA" id="ARBA00023125"/>
    </source>
</evidence>
<evidence type="ECO:0000313" key="6">
    <source>
        <dbReference type="Proteomes" id="UP000289200"/>
    </source>
</evidence>
<dbReference type="SMART" id="SM00421">
    <property type="entry name" value="HTH_LUXR"/>
    <property type="match status" value="1"/>
</dbReference>
<dbReference type="PROSITE" id="PS50043">
    <property type="entry name" value="HTH_LUXR_2"/>
    <property type="match status" value="1"/>
</dbReference>
<dbReference type="PANTHER" id="PTHR44688:SF16">
    <property type="entry name" value="DNA-BINDING TRANSCRIPTIONAL ACTIVATOR DEVR_DOSR"/>
    <property type="match status" value="1"/>
</dbReference>
<protein>
    <submittedName>
        <fullName evidence="5">Transcriptional regulatory protein LiaR</fullName>
    </submittedName>
</protein>
<evidence type="ECO:0000313" key="5">
    <source>
        <dbReference type="EMBL" id="VCU09298.1"/>
    </source>
</evidence>
<evidence type="ECO:0000256" key="3">
    <source>
        <dbReference type="ARBA" id="ARBA00023163"/>
    </source>
</evidence>
<accession>A0A447CVK9</accession>
<comment type="caution">
    <text evidence="5">The sequence shown here is derived from an EMBL/GenBank/DDBJ whole genome shotgun (WGS) entry which is preliminary data.</text>
</comment>
<dbReference type="RefSeq" id="WP_207211473.1">
    <property type="nucleotide sequence ID" value="NZ_UWOC01000144.1"/>
</dbReference>
<evidence type="ECO:0000256" key="1">
    <source>
        <dbReference type="ARBA" id="ARBA00023015"/>
    </source>
</evidence>
<feature type="domain" description="HTH luxR-type" evidence="4">
    <location>
        <begin position="178"/>
        <end position="243"/>
    </location>
</feature>
<organism evidence="5 6">
    <name type="scientific">Rhodoplanes serenus</name>
    <dbReference type="NCBI Taxonomy" id="200615"/>
    <lineage>
        <taxon>Bacteria</taxon>
        <taxon>Pseudomonadati</taxon>
        <taxon>Pseudomonadota</taxon>
        <taxon>Alphaproteobacteria</taxon>
        <taxon>Hyphomicrobiales</taxon>
        <taxon>Nitrobacteraceae</taxon>
        <taxon>Rhodoplanes</taxon>
    </lineage>
</organism>
<dbReference type="Proteomes" id="UP000289200">
    <property type="component" value="Unassembled WGS sequence"/>
</dbReference>
<dbReference type="CDD" id="cd06170">
    <property type="entry name" value="LuxR_C_like"/>
    <property type="match status" value="1"/>
</dbReference>
<dbReference type="InterPro" id="IPR016032">
    <property type="entry name" value="Sig_transdc_resp-reg_C-effctor"/>
</dbReference>
<keyword evidence="3" id="KW-0804">Transcription</keyword>
<sequence length="255" mass="26482">MAMPTGPFETLTSAPLQVAVLDSDGTIRDINGAWRAFVAAMDIDPRQAGIGARFLACCAPDQASGLADVIAGRCDVFTSVCRCEGRAASGCWVLMLAVPRSAAPPRRIAVIRFDLSAMLPFDPGDAALRAAHHPEVLAADTTDAIVRAVEQALARLAGPRASRLSADAAAAAPRGIAATVVPASLPRRQRQVLALLGEGMSNAQIADTLGISMNTAKLHVSAVLRRLGLDNRMQAVALGARLHGERALVPALGAE</sequence>
<dbReference type="PANTHER" id="PTHR44688">
    <property type="entry name" value="DNA-BINDING TRANSCRIPTIONAL ACTIVATOR DEVR_DOSR"/>
    <property type="match status" value="1"/>
</dbReference>
<evidence type="ECO:0000259" key="4">
    <source>
        <dbReference type="PROSITE" id="PS50043"/>
    </source>
</evidence>
<dbReference type="Gene3D" id="1.10.10.10">
    <property type="entry name" value="Winged helix-like DNA-binding domain superfamily/Winged helix DNA-binding domain"/>
    <property type="match status" value="1"/>
</dbReference>
<keyword evidence="6" id="KW-1185">Reference proteome</keyword>
<dbReference type="SUPFAM" id="SSF46894">
    <property type="entry name" value="C-terminal effector domain of the bipartite response regulators"/>
    <property type="match status" value="1"/>
</dbReference>
<dbReference type="PRINTS" id="PR00038">
    <property type="entry name" value="HTHLUXR"/>
</dbReference>
<dbReference type="GO" id="GO:0003677">
    <property type="term" value="F:DNA binding"/>
    <property type="evidence" value="ECO:0007669"/>
    <property type="project" value="UniProtKB-KW"/>
</dbReference>
<dbReference type="Pfam" id="PF00196">
    <property type="entry name" value="GerE"/>
    <property type="match status" value="1"/>
</dbReference>
<dbReference type="InterPro" id="IPR036388">
    <property type="entry name" value="WH-like_DNA-bd_sf"/>
</dbReference>
<gene>
    <name evidence="5" type="primary">liaR_1</name>
    <name evidence="5" type="ORF">RHODGE_RHODGE_02472</name>
</gene>
<proteinExistence type="predicted"/>
<keyword evidence="2" id="KW-0238">DNA-binding</keyword>
<reference evidence="6" key="1">
    <citation type="submission" date="2018-10" db="EMBL/GenBank/DDBJ databases">
        <authorList>
            <person name="Peiro R."/>
            <person name="Begona"/>
            <person name="Cbmso G."/>
            <person name="Lopez M."/>
            <person name="Gonzalez S."/>
            <person name="Sacristan E."/>
            <person name="Castillo E."/>
        </authorList>
    </citation>
    <scope>NUCLEOTIDE SEQUENCE [LARGE SCALE GENOMIC DNA]</scope>
</reference>
<dbReference type="EMBL" id="UWOC01000144">
    <property type="protein sequence ID" value="VCU09298.1"/>
    <property type="molecule type" value="Genomic_DNA"/>
</dbReference>